<dbReference type="EMBL" id="CP075898">
    <property type="protein sequence ID" value="QWB31809.1"/>
    <property type="molecule type" value="Genomic_DNA"/>
</dbReference>
<accession>A0ABX8GEQ1</accession>
<reference evidence="1 2" key="1">
    <citation type="submission" date="2021-05" db="EMBL/GenBank/DDBJ databases">
        <title>Biocontrol using Exiguobacterium acetylicum SI17 against litchi downy blight caused by Peronophythora litchii.</title>
        <authorList>
            <person name="Zheng L."/>
        </authorList>
    </citation>
    <scope>NUCLEOTIDE SEQUENCE [LARGE SCALE GENOMIC DNA]</scope>
    <source>
        <strain evidence="1 2">SI17</strain>
        <plasmid evidence="1 2">p1</plasmid>
    </source>
</reference>
<proteinExistence type="predicted"/>
<keyword evidence="1" id="KW-0614">Plasmid</keyword>
<dbReference type="RefSeq" id="WP_160171477.1">
    <property type="nucleotide sequence ID" value="NZ_CAXOKI010000008.1"/>
</dbReference>
<evidence type="ECO:0000313" key="1">
    <source>
        <dbReference type="EMBL" id="QWB31809.1"/>
    </source>
</evidence>
<organism evidence="1 2">
    <name type="scientific">Exiguobacterium acetylicum</name>
    <name type="common">Brevibacterium acetylicum</name>
    <dbReference type="NCBI Taxonomy" id="41170"/>
    <lineage>
        <taxon>Bacteria</taxon>
        <taxon>Bacillati</taxon>
        <taxon>Bacillota</taxon>
        <taxon>Bacilli</taxon>
        <taxon>Bacillales</taxon>
        <taxon>Bacillales Family XII. Incertae Sedis</taxon>
        <taxon>Exiguobacterium</taxon>
    </lineage>
</organism>
<sequence length="48" mass="5196">MKSLKKVFVRTLVTATLVGILASLPQTSVSTKAADLNLPEPRSSKLER</sequence>
<geneLocation type="plasmid" evidence="1 2">
    <name>p1</name>
</geneLocation>
<gene>
    <name evidence="1" type="ORF">KKI46_16890</name>
</gene>
<name>A0ABX8GEQ1_EXIAC</name>
<protein>
    <submittedName>
        <fullName evidence="1">Uncharacterized protein</fullName>
    </submittedName>
</protein>
<dbReference type="Proteomes" id="UP000679498">
    <property type="component" value="Plasmid p1"/>
</dbReference>
<keyword evidence="2" id="KW-1185">Reference proteome</keyword>
<evidence type="ECO:0000313" key="2">
    <source>
        <dbReference type="Proteomes" id="UP000679498"/>
    </source>
</evidence>
<dbReference type="GeneID" id="88813380"/>